<evidence type="ECO:0000256" key="5">
    <source>
        <dbReference type="SAM" id="Coils"/>
    </source>
</evidence>
<dbReference type="InterPro" id="IPR000330">
    <property type="entry name" value="SNF2_N"/>
</dbReference>
<dbReference type="InterPro" id="IPR038718">
    <property type="entry name" value="SNF2-like_sf"/>
</dbReference>
<reference evidence="9 10" key="2">
    <citation type="submission" date="2019-03" db="EMBL/GenBank/DDBJ databases">
        <title>Deep subsurface shale carbon reservoir microbial communities from Ohio and West Virginia, USA.</title>
        <authorList>
            <person name="Wrighton K."/>
        </authorList>
    </citation>
    <scope>NUCLEOTIDE SEQUENCE [LARGE SCALE GENOMIC DNA]</scope>
    <source>
        <strain evidence="9 10">UTICA-S4D12</strain>
    </source>
</reference>
<dbReference type="Proteomes" id="UP000295758">
    <property type="component" value="Unassembled WGS sequence"/>
</dbReference>
<dbReference type="PROSITE" id="PS51192">
    <property type="entry name" value="HELICASE_ATP_BIND_1"/>
    <property type="match status" value="1"/>
</dbReference>
<evidence type="ECO:0000259" key="7">
    <source>
        <dbReference type="PROSITE" id="PS51194"/>
    </source>
</evidence>
<dbReference type="Pfam" id="PF00176">
    <property type="entry name" value="SNF2-rel_dom"/>
    <property type="match status" value="1"/>
</dbReference>
<dbReference type="InterPro" id="IPR049730">
    <property type="entry name" value="SNF2/RAD54-like_C"/>
</dbReference>
<dbReference type="InterPro" id="IPR027417">
    <property type="entry name" value="P-loop_NTPase"/>
</dbReference>
<gene>
    <name evidence="9" type="ORF">BY453_12915</name>
    <name evidence="8" type="ORF">SAMN04488597_13012</name>
</gene>
<dbReference type="GO" id="GO:0005524">
    <property type="term" value="F:ATP binding"/>
    <property type="evidence" value="ECO:0007669"/>
    <property type="project" value="UniProtKB-KW"/>
</dbReference>
<keyword evidence="1" id="KW-0547">Nucleotide-binding</keyword>
<dbReference type="CDD" id="cd18011">
    <property type="entry name" value="DEXDc_RapA"/>
    <property type="match status" value="1"/>
</dbReference>
<feature type="domain" description="Helicase ATP-binding" evidence="6">
    <location>
        <begin position="107"/>
        <end position="299"/>
    </location>
</feature>
<name>A0A1G6SIX2_9FIRM</name>
<evidence type="ECO:0000256" key="1">
    <source>
        <dbReference type="ARBA" id="ARBA00022741"/>
    </source>
</evidence>
<evidence type="ECO:0000256" key="4">
    <source>
        <dbReference type="ARBA" id="ARBA00022840"/>
    </source>
</evidence>
<protein>
    <submittedName>
        <fullName evidence="9">SNF2 domain-containing protein</fullName>
    </submittedName>
    <submittedName>
        <fullName evidence="8">SNF2 family N-terminal domain-containing protein</fullName>
    </submittedName>
</protein>
<dbReference type="PANTHER" id="PTHR45766:SF6">
    <property type="entry name" value="SWI_SNF-RELATED MATRIX-ASSOCIATED ACTIN-DEPENDENT REGULATOR OF CHROMATIN SUBFAMILY A-LIKE PROTEIN 1"/>
    <property type="match status" value="1"/>
</dbReference>
<dbReference type="EMBL" id="FMYT01000030">
    <property type="protein sequence ID" value="SDD16634.1"/>
    <property type="molecule type" value="Genomic_DNA"/>
</dbReference>
<evidence type="ECO:0000313" key="10">
    <source>
        <dbReference type="Proteomes" id="UP000295758"/>
    </source>
</evidence>
<dbReference type="Gene3D" id="3.40.50.300">
    <property type="entry name" value="P-loop containing nucleotide triphosphate hydrolases"/>
    <property type="match status" value="1"/>
</dbReference>
<dbReference type="Proteomes" id="UP000324896">
    <property type="component" value="Unassembled WGS sequence"/>
</dbReference>
<evidence type="ECO:0000313" key="11">
    <source>
        <dbReference type="Proteomes" id="UP000324896"/>
    </source>
</evidence>
<dbReference type="Pfam" id="PF00271">
    <property type="entry name" value="Helicase_C"/>
    <property type="match status" value="1"/>
</dbReference>
<keyword evidence="2" id="KW-0378">Hydrolase</keyword>
<feature type="coiled-coil region" evidence="5">
    <location>
        <begin position="888"/>
        <end position="936"/>
    </location>
</feature>
<dbReference type="SMART" id="SM00487">
    <property type="entry name" value="DEXDc"/>
    <property type="match status" value="1"/>
</dbReference>
<dbReference type="PROSITE" id="PS51194">
    <property type="entry name" value="HELICASE_CTER"/>
    <property type="match status" value="1"/>
</dbReference>
<evidence type="ECO:0000256" key="3">
    <source>
        <dbReference type="ARBA" id="ARBA00022806"/>
    </source>
</evidence>
<dbReference type="CDD" id="cd18793">
    <property type="entry name" value="SF2_C_SNF"/>
    <property type="match status" value="1"/>
</dbReference>
<reference evidence="8 11" key="1">
    <citation type="submission" date="2016-10" db="EMBL/GenBank/DDBJ databases">
        <authorList>
            <person name="Varghese N."/>
            <person name="Submissions S."/>
        </authorList>
    </citation>
    <scope>NUCLEOTIDE SEQUENCE [LARGE SCALE GENOMIC DNA]</scope>
    <source>
        <strain evidence="8 11">WG10</strain>
    </source>
</reference>
<dbReference type="GO" id="GO:0016787">
    <property type="term" value="F:hydrolase activity"/>
    <property type="evidence" value="ECO:0007669"/>
    <property type="project" value="UniProtKB-KW"/>
</dbReference>
<dbReference type="RefSeq" id="WP_133618360.1">
    <property type="nucleotide sequence ID" value="NZ_FMYT01000030.1"/>
</dbReference>
<dbReference type="PANTHER" id="PTHR45766">
    <property type="entry name" value="DNA ANNEALING HELICASE AND ENDONUCLEASE ZRANB3 FAMILY MEMBER"/>
    <property type="match status" value="1"/>
</dbReference>
<dbReference type="Gene3D" id="3.40.50.10810">
    <property type="entry name" value="Tandem AAA-ATPase domain"/>
    <property type="match status" value="1"/>
</dbReference>
<proteinExistence type="predicted"/>
<dbReference type="EMBL" id="SOAA01000029">
    <property type="protein sequence ID" value="TDS27113.1"/>
    <property type="molecule type" value="Genomic_DNA"/>
</dbReference>
<dbReference type="InterPro" id="IPR001650">
    <property type="entry name" value="Helicase_C-like"/>
</dbReference>
<keyword evidence="4" id="KW-0067">ATP-binding</keyword>
<dbReference type="InterPro" id="IPR057342">
    <property type="entry name" value="DEXDc_RapA"/>
</dbReference>
<organism evidence="8 11">
    <name type="scientific">Halanaerobium congolense</name>
    <dbReference type="NCBI Taxonomy" id="54121"/>
    <lineage>
        <taxon>Bacteria</taxon>
        <taxon>Bacillati</taxon>
        <taxon>Bacillota</taxon>
        <taxon>Clostridia</taxon>
        <taxon>Halanaerobiales</taxon>
        <taxon>Halanaerobiaceae</taxon>
        <taxon>Halanaerobium</taxon>
    </lineage>
</organism>
<dbReference type="AlphaFoldDB" id="A0A1G6SIX2"/>
<dbReference type="SMART" id="SM00490">
    <property type="entry name" value="HELICc"/>
    <property type="match status" value="1"/>
</dbReference>
<dbReference type="InterPro" id="IPR014001">
    <property type="entry name" value="Helicase_ATP-bd"/>
</dbReference>
<keyword evidence="5" id="KW-0175">Coiled coil</keyword>
<dbReference type="SUPFAM" id="SSF52540">
    <property type="entry name" value="P-loop containing nucleoside triphosphate hydrolases"/>
    <property type="match status" value="2"/>
</dbReference>
<sequence length="954" mass="111707">MKLGSKVKYKDKYGIGQIISKAEIFNNIYFEVFFKKVNKTIQVKKEDLELLPDPSSLLAAGYSSDPNAFYLKNMAHNLEQFYNNQDVISSVNFKIQPLPHQILALNFVLNKFKTRCLLADEVGLGKTIEAALIFEELKLRGTAKRVLIITPAGLTNQWQEEMKLKFDEDFYILNKDKANALEDLYGEEGNIWFEFDQVITSIDFLKSNKLSDEISEAEYKGRKKHNEKIYNSCIDGDWDIVIFDEAHKLTKYKSGRETARYKLGKELAEVTPTLLLLTATPHNGKPAVFQNMLKLIDPHLFYNRDNLIPEKVKQVTVRNKKRAVVDMEGKRIFKNRITNEVRISRNNSSDEAEKKLYDNIVDYVSEYYDLAKFEKNYPMIFLLMLYQRIVSSSSRAIKKTLEKRYKKLKKVKDISRRLNSLDLEDLDELSGEEQLEFIESNMAFLKNDKYLNKEINIIENCIKSAEKSLNGNDDAKLKKLLEIIDFAKQKEKDPDLKIIVFTEFIETQNYILESLEKLGYKTAHINGKLSLEEKILQKNKFKEESQILVSTDAGGEGINLQFCSYMINYDLPWNPMKLEQRIGRIDRIGQKEDVKIFNFILEDTVEEHVREILENKLRIIKDQFGEDKFGDVLSTLQEDFNFNQLYFDAVINDELEEAKLDQIGEEMYNKAKNIIEDEDYLIPFNEKNELKKADKKVIEEVPKKVKSFIKLFFKSNNMELNEYSRDENIYYFQNNFANEKFKNHFSKVIFKPSKGLNTEEADLFSLNHDYVKEVIKKSKKEGYVSAFEINDNRFAGKSGLLSYWKLNITNNFNYNYTELISIFIEDTERFNRRISKAFADISDFNNFNLGVLPDYSQIKCLEESAKKEAEKEAEDIFLSEKLDWTDKLKQQKSQLEEYFKQKREAVENIKVENIKKGKLSNLASDYDLELEQLKEKEELFPKLDCVQLAYVEFK</sequence>
<evidence type="ECO:0000313" key="9">
    <source>
        <dbReference type="EMBL" id="TDS27113.1"/>
    </source>
</evidence>
<feature type="domain" description="Helicase C-terminal" evidence="7">
    <location>
        <begin position="479"/>
        <end position="628"/>
    </location>
</feature>
<keyword evidence="3" id="KW-0347">Helicase</keyword>
<dbReference type="GO" id="GO:0004386">
    <property type="term" value="F:helicase activity"/>
    <property type="evidence" value="ECO:0007669"/>
    <property type="project" value="UniProtKB-KW"/>
</dbReference>
<accession>A0A1G6SIX2</accession>
<evidence type="ECO:0000259" key="6">
    <source>
        <dbReference type="PROSITE" id="PS51192"/>
    </source>
</evidence>
<evidence type="ECO:0000313" key="8">
    <source>
        <dbReference type="EMBL" id="SDD16634.1"/>
    </source>
</evidence>
<evidence type="ECO:0000256" key="2">
    <source>
        <dbReference type="ARBA" id="ARBA00022801"/>
    </source>
</evidence>